<dbReference type="RefSeq" id="WP_320291214.1">
    <property type="nucleotide sequence ID" value="NZ_JAVIIW010000067.1"/>
</dbReference>
<feature type="compositionally biased region" description="Basic and acidic residues" evidence="1">
    <location>
        <begin position="20"/>
        <end position="35"/>
    </location>
</feature>
<feature type="compositionally biased region" description="Basic and acidic residues" evidence="1">
    <location>
        <begin position="1"/>
        <end position="11"/>
    </location>
</feature>
<comment type="caution">
    <text evidence="2">The sequence shown here is derived from an EMBL/GenBank/DDBJ whole genome shotgun (WGS) entry which is preliminary data.</text>
</comment>
<proteinExistence type="predicted"/>
<dbReference type="EMBL" id="JAVIIW010000067">
    <property type="protein sequence ID" value="MDX8483104.1"/>
    <property type="molecule type" value="Genomic_DNA"/>
</dbReference>
<name>A0ABU4Y841_9HYPH</name>
<evidence type="ECO:0000313" key="3">
    <source>
        <dbReference type="Proteomes" id="UP001287059"/>
    </source>
</evidence>
<evidence type="ECO:0000313" key="2">
    <source>
        <dbReference type="EMBL" id="MDX8483104.1"/>
    </source>
</evidence>
<keyword evidence="3" id="KW-1185">Reference proteome</keyword>
<protein>
    <submittedName>
        <fullName evidence="2">Uncharacterized protein</fullName>
    </submittedName>
</protein>
<sequence>MMLDSRHDSRICKPAADNRATTHRDERPAVIDGRRATTPRL</sequence>
<gene>
    <name evidence="2" type="ORF">RFN28_32330</name>
</gene>
<reference evidence="2 3" key="1">
    <citation type="submission" date="2023-08" db="EMBL/GenBank/DDBJ databases">
        <title>Implementing the SeqCode for naming new Mesorhizobium species isolated from Vachellia karroo root nodules.</title>
        <authorList>
            <person name="Van Lill M."/>
        </authorList>
    </citation>
    <scope>NUCLEOTIDE SEQUENCE [LARGE SCALE GENOMIC DNA]</scope>
    <source>
        <strain evidence="2 3">VK24D</strain>
    </source>
</reference>
<accession>A0ABU4Y841</accession>
<organism evidence="2 3">
    <name type="scientific">Mesorhizobium album</name>
    <dbReference type="NCBI Taxonomy" id="3072314"/>
    <lineage>
        <taxon>Bacteria</taxon>
        <taxon>Pseudomonadati</taxon>
        <taxon>Pseudomonadota</taxon>
        <taxon>Alphaproteobacteria</taxon>
        <taxon>Hyphomicrobiales</taxon>
        <taxon>Phyllobacteriaceae</taxon>
        <taxon>Mesorhizobium</taxon>
    </lineage>
</organism>
<evidence type="ECO:0000256" key="1">
    <source>
        <dbReference type="SAM" id="MobiDB-lite"/>
    </source>
</evidence>
<feature type="region of interest" description="Disordered" evidence="1">
    <location>
        <begin position="1"/>
        <end position="41"/>
    </location>
</feature>
<dbReference type="Proteomes" id="UP001287059">
    <property type="component" value="Unassembled WGS sequence"/>
</dbReference>